<organism evidence="12 13">
    <name type="scientific">Paenibacillus allorhizosphaerae</name>
    <dbReference type="NCBI Taxonomy" id="2849866"/>
    <lineage>
        <taxon>Bacteria</taxon>
        <taxon>Bacillati</taxon>
        <taxon>Bacillota</taxon>
        <taxon>Bacilli</taxon>
        <taxon>Bacillales</taxon>
        <taxon>Paenibacillaceae</taxon>
        <taxon>Paenibacillus</taxon>
    </lineage>
</organism>
<dbReference type="InterPro" id="IPR003594">
    <property type="entry name" value="HATPase_dom"/>
</dbReference>
<feature type="transmembrane region" description="Helical" evidence="9">
    <location>
        <begin position="217"/>
        <end position="241"/>
    </location>
</feature>
<evidence type="ECO:0000256" key="1">
    <source>
        <dbReference type="ARBA" id="ARBA00000085"/>
    </source>
</evidence>
<feature type="transmembrane region" description="Helical" evidence="9">
    <location>
        <begin position="342"/>
        <end position="361"/>
    </location>
</feature>
<feature type="transmembrane region" description="Helical" evidence="9">
    <location>
        <begin position="373"/>
        <end position="392"/>
    </location>
</feature>
<dbReference type="SMART" id="SM00387">
    <property type="entry name" value="HATPase_c"/>
    <property type="match status" value="1"/>
</dbReference>
<keyword evidence="13" id="KW-1185">Reference proteome</keyword>
<evidence type="ECO:0000256" key="3">
    <source>
        <dbReference type="ARBA" id="ARBA00022679"/>
    </source>
</evidence>
<evidence type="ECO:0000256" key="10">
    <source>
        <dbReference type="SAM" id="SignalP"/>
    </source>
</evidence>
<dbReference type="InterPro" id="IPR011623">
    <property type="entry name" value="7TMR_DISM_rcpt_extracell_dom1"/>
</dbReference>
<dbReference type="Proteomes" id="UP000730618">
    <property type="component" value="Unassembled WGS sequence"/>
</dbReference>
<sequence length="719" mass="79917">MLLRLLMVIVFFAVFCTAVPGPGRAAAQQPPLPNSPPTAENGIIDLAGWNLASDGVVKLDGEWAVYWRQLLEPGQFAAAVKGSFPSPDLYGRVPATWGHYALGGTALSEHSYATYRLTIKWHPAELGGIKSLYIPNAATAYKLWVDGRLLEENGLVGTSLETMVPKNYAKVVDFVPASAQTELVIQVSNFVQRKGGLWDHITLGTNDQIDALRENRMVLQLSIASCLSVMGIYHILLYTLLRRNKVTLYFGSICIAIGLRTLVVGETLLVRFIPSMPWEAAVKLEYLGFITGVPLMVAFVHSLYPRELAAGYRNVSIWIGAVCSALVVAVPARIYTYIMLPYQIFVLISFSYVVFAGCLAVRHKRSGARLNGFALLCLLLAGVNDTLYYNHLISTGDMFPFGMLVALLVQAYMLSVRFTQSFAQVERLSEQLAALNESLEQKIYERTAKLQKANDELVQMEKSRRKLLSHISHELGTPLTSIQGFVKGMLDGVFPPSATYLQRVFEKTRLLDRIIGDLHDLSRLESRQFKFSFRSIEVLPFIRLLYDKYELDVVKSGLLFERAEPESQNGEWVAVIDADPIRIEQVIANLLFNACKFTPEGGTIKIETVYVKDGRTVRWVTGSKASLPSHVTIIVSDTGIGIAEADLPHVFDRFFKGNRPEASEEHGVGLGLAIAKEIVACHHGEIGVSSAYEQGSRFYFTLPVKWVAKTRWREDDAVV</sequence>
<keyword evidence="3 12" id="KW-0808">Transferase</keyword>
<dbReference type="PROSITE" id="PS50109">
    <property type="entry name" value="HIS_KIN"/>
    <property type="match status" value="1"/>
</dbReference>
<evidence type="ECO:0000256" key="9">
    <source>
        <dbReference type="SAM" id="Phobius"/>
    </source>
</evidence>
<dbReference type="PANTHER" id="PTHR43711:SF1">
    <property type="entry name" value="HISTIDINE KINASE 1"/>
    <property type="match status" value="1"/>
</dbReference>
<dbReference type="CDD" id="cd00082">
    <property type="entry name" value="HisKA"/>
    <property type="match status" value="1"/>
</dbReference>
<proteinExistence type="predicted"/>
<dbReference type="Pfam" id="PF00512">
    <property type="entry name" value="HisKA"/>
    <property type="match status" value="1"/>
</dbReference>
<feature type="transmembrane region" description="Helical" evidence="9">
    <location>
        <begin position="286"/>
        <end position="304"/>
    </location>
</feature>
<feature type="chain" id="PRO_5047277230" description="histidine kinase" evidence="10">
    <location>
        <begin position="26"/>
        <end position="719"/>
    </location>
</feature>
<name>A0ABM8VI99_9BACL</name>
<keyword evidence="7" id="KW-0902">Two-component regulatory system</keyword>
<keyword evidence="5 12" id="KW-0418">Kinase</keyword>
<keyword evidence="9" id="KW-0812">Transmembrane</keyword>
<dbReference type="EMBL" id="CAJVCE010000008">
    <property type="protein sequence ID" value="CAG7643895.1"/>
    <property type="molecule type" value="Genomic_DNA"/>
</dbReference>
<feature type="transmembrane region" description="Helical" evidence="9">
    <location>
        <begin position="248"/>
        <end position="274"/>
    </location>
</feature>
<dbReference type="InterPro" id="IPR050736">
    <property type="entry name" value="Sensor_HK_Regulatory"/>
</dbReference>
<keyword evidence="10" id="KW-0732">Signal</keyword>
<dbReference type="EC" id="2.7.13.3" evidence="2"/>
<dbReference type="SMART" id="SM00388">
    <property type="entry name" value="HisKA"/>
    <property type="match status" value="1"/>
</dbReference>
<comment type="catalytic activity">
    <reaction evidence="1">
        <text>ATP + protein L-histidine = ADP + protein N-phospho-L-histidine.</text>
        <dbReference type="EC" id="2.7.13.3"/>
    </reaction>
</comment>
<evidence type="ECO:0000313" key="12">
    <source>
        <dbReference type="EMBL" id="CAG7643895.1"/>
    </source>
</evidence>
<dbReference type="InterPro" id="IPR003661">
    <property type="entry name" value="HisK_dim/P_dom"/>
</dbReference>
<evidence type="ECO:0000256" key="2">
    <source>
        <dbReference type="ARBA" id="ARBA00012438"/>
    </source>
</evidence>
<evidence type="ECO:0000259" key="11">
    <source>
        <dbReference type="PROSITE" id="PS50109"/>
    </source>
</evidence>
<keyword evidence="9" id="KW-1133">Transmembrane helix</keyword>
<reference evidence="12 13" key="1">
    <citation type="submission" date="2021-06" db="EMBL/GenBank/DDBJ databases">
        <authorList>
            <person name="Criscuolo A."/>
        </authorList>
    </citation>
    <scope>NUCLEOTIDE SEQUENCE [LARGE SCALE GENOMIC DNA]</scope>
    <source>
        <strain evidence="13">CIP 111802</strain>
    </source>
</reference>
<feature type="coiled-coil region" evidence="8">
    <location>
        <begin position="422"/>
        <end position="470"/>
    </location>
</feature>
<keyword evidence="6" id="KW-0067">ATP-binding</keyword>
<evidence type="ECO:0000256" key="8">
    <source>
        <dbReference type="SAM" id="Coils"/>
    </source>
</evidence>
<evidence type="ECO:0000256" key="7">
    <source>
        <dbReference type="ARBA" id="ARBA00023012"/>
    </source>
</evidence>
<evidence type="ECO:0000256" key="4">
    <source>
        <dbReference type="ARBA" id="ARBA00022741"/>
    </source>
</evidence>
<protein>
    <recommendedName>
        <fullName evidence="2">histidine kinase</fullName>
        <ecNumber evidence="2">2.7.13.3</ecNumber>
    </recommendedName>
</protein>
<evidence type="ECO:0000313" key="13">
    <source>
        <dbReference type="Proteomes" id="UP000730618"/>
    </source>
</evidence>
<comment type="caution">
    <text evidence="12">The sequence shown here is derived from an EMBL/GenBank/DDBJ whole genome shotgun (WGS) entry which is preliminary data.</text>
</comment>
<evidence type="ECO:0000256" key="6">
    <source>
        <dbReference type="ARBA" id="ARBA00022840"/>
    </source>
</evidence>
<evidence type="ECO:0000256" key="5">
    <source>
        <dbReference type="ARBA" id="ARBA00022777"/>
    </source>
</evidence>
<keyword evidence="8" id="KW-0175">Coiled coil</keyword>
<dbReference type="Pfam" id="PF02518">
    <property type="entry name" value="HATPase_c"/>
    <property type="match status" value="1"/>
</dbReference>
<dbReference type="Pfam" id="PF07695">
    <property type="entry name" value="7TMR-DISM_7TM"/>
    <property type="match status" value="1"/>
</dbReference>
<dbReference type="GO" id="GO:0004673">
    <property type="term" value="F:protein histidine kinase activity"/>
    <property type="evidence" value="ECO:0007669"/>
    <property type="project" value="UniProtKB-EC"/>
</dbReference>
<gene>
    <name evidence="12" type="primary">rcsC_9</name>
    <name evidence="12" type="ORF">PAECIP111802_03105</name>
</gene>
<keyword evidence="4" id="KW-0547">Nucleotide-binding</keyword>
<dbReference type="InterPro" id="IPR005467">
    <property type="entry name" value="His_kinase_dom"/>
</dbReference>
<dbReference type="PANTHER" id="PTHR43711">
    <property type="entry name" value="TWO-COMPONENT HISTIDINE KINASE"/>
    <property type="match status" value="1"/>
</dbReference>
<feature type="domain" description="Histidine kinase" evidence="11">
    <location>
        <begin position="470"/>
        <end position="706"/>
    </location>
</feature>
<feature type="transmembrane region" description="Helical" evidence="9">
    <location>
        <begin position="316"/>
        <end position="336"/>
    </location>
</feature>
<keyword evidence="9" id="KW-0472">Membrane</keyword>
<accession>A0ABM8VI99</accession>
<feature type="signal peptide" evidence="10">
    <location>
        <begin position="1"/>
        <end position="25"/>
    </location>
</feature>